<dbReference type="OrthoDB" id="135399at2"/>
<dbReference type="InterPro" id="IPR036412">
    <property type="entry name" value="HAD-like_sf"/>
</dbReference>
<evidence type="ECO:0000256" key="7">
    <source>
        <dbReference type="ARBA" id="ARBA00022796"/>
    </source>
</evidence>
<dbReference type="GO" id="GO:0005507">
    <property type="term" value="F:copper ion binding"/>
    <property type="evidence" value="ECO:0007669"/>
    <property type="project" value="TreeGrafter"/>
</dbReference>
<keyword evidence="12 15" id="KW-0472">Membrane</keyword>
<dbReference type="NCBIfam" id="TIGR01511">
    <property type="entry name" value="ATPase-IB1_Cu"/>
    <property type="match status" value="1"/>
</dbReference>
<feature type="transmembrane region" description="Helical" evidence="15">
    <location>
        <begin position="222"/>
        <end position="245"/>
    </location>
</feature>
<sequence>MPEKNLPDTLPKIIMGISGMSCTRCAASIEARLSKTDGITDPKLNFASAKLIFSYDPAIISLADIKSIISGLGYGVISRKSIFPIKGLHCASCVARAEKALKNTNGVLSASVNLANQTASVEYLDFISYRELSQSIKNTGYELLPEETPQNELNSSENAETRKLKQELTVALVLGISLMIIGFLPAFGGKEFIMFLLATPVQFWAGLRFYRGAFTALKNRTSDMNTLIALGTSAAYLYSLTALVFPSIFDSPLLEKHLYFDTSAMIIALILTGRFLEARAKGRTSDAIRRLVGLQPSTASIIRDGKEILVGISEVVAGDKIVIRPGERLPVDGLILEGYSSLDESMVTGESIPAEKKAGDYVIGGTFNQTGAFTYEAQKVGADTALARIIRLVEEAQGSKAPIQRLADKIASVFVPAVISIAILTFVFWLVLGPEPSFTYAALNMIAVLVIACPCALGLATPTALIVGMGKGAENGILIRSAVALEKMHKLDTIVLDKTGTLTRGKPVLSNLVSHTMDKDSFLTLVASAEQFSEHPLAKAVVKEAARKKLKLSSPSEFSALPGAGLKATVSGKQVLIGNANLMQSNQISLAEYQSEADKLWEAGENLIFVAADGKLEGMVAVRDILKRESQAVVAELKANKLRTIMLTGDNQRAAKRIADELGLDQYISDVKPEDKSRLVQELQDQGHFVAMVGDGINDAPALAKADVGIAIGTGTDIAMETGDITLISGDLFGLTKAIVLSKATFNTIRQNLFWAFFYNIILIPVAAGVLYLFFSHSGVPQSLHFFLGEYGFLNPILAALAMAVSSLTVVSNSLRLRRVKLNTYLKQ</sequence>
<keyword evidence="3 15" id="KW-1003">Cell membrane</keyword>
<evidence type="ECO:0000256" key="11">
    <source>
        <dbReference type="ARBA" id="ARBA00023008"/>
    </source>
</evidence>
<dbReference type="AlphaFoldDB" id="A0A0V8LX80"/>
<comment type="similarity">
    <text evidence="2 15">Belongs to the cation transport ATPase (P-type) (TC 3.A.3) family. Type IB subfamily.</text>
</comment>
<dbReference type="InterPro" id="IPR044492">
    <property type="entry name" value="P_typ_ATPase_HD_dom"/>
</dbReference>
<dbReference type="SUPFAM" id="SSF81653">
    <property type="entry name" value="Calcium ATPase, transduction domain A"/>
    <property type="match status" value="1"/>
</dbReference>
<feature type="transmembrane region" description="Helical" evidence="15">
    <location>
        <begin position="257"/>
        <end position="276"/>
    </location>
</feature>
<protein>
    <recommendedName>
        <fullName evidence="14">Probable copper-transporting ATPase SynA</fullName>
    </recommendedName>
</protein>
<reference evidence="17 18" key="1">
    <citation type="journal article" date="2015" name="Sci. Rep.">
        <title>A comparative genomics and reductive dehalogenase gene transcription study of two chloroethene-respiring bacteria, Dehalococcoides mccartyi strains MB and 11a.</title>
        <authorList>
            <person name="Low A."/>
            <person name="Shen Z."/>
            <person name="Cheng D."/>
            <person name="Rogers M.J."/>
            <person name="Lee P.K."/>
            <person name="He J."/>
        </authorList>
    </citation>
    <scope>NUCLEOTIDE SEQUENCE [LARGE SCALE GENOMIC DNA]</scope>
    <source>
        <strain evidence="17 18">MB</strain>
    </source>
</reference>
<keyword evidence="4 15" id="KW-0812">Transmembrane</keyword>
<dbReference type="PRINTS" id="PR00941">
    <property type="entry name" value="CDATPASE"/>
</dbReference>
<organism evidence="17 18">
    <name type="scientific">Dehalococcoides mccartyi</name>
    <dbReference type="NCBI Taxonomy" id="61435"/>
    <lineage>
        <taxon>Bacteria</taxon>
        <taxon>Bacillati</taxon>
        <taxon>Chloroflexota</taxon>
        <taxon>Dehalococcoidia</taxon>
        <taxon>Dehalococcoidales</taxon>
        <taxon>Dehalococcoidaceae</taxon>
        <taxon>Dehalococcoides</taxon>
    </lineage>
</organism>
<keyword evidence="6 15" id="KW-0547">Nucleotide-binding</keyword>
<dbReference type="EMBL" id="JGYD01000029">
    <property type="protein sequence ID" value="KSV16106.1"/>
    <property type="molecule type" value="Genomic_DNA"/>
</dbReference>
<comment type="function">
    <text evidence="13">Involved in copper transport.</text>
</comment>
<dbReference type="Gene3D" id="3.40.1110.10">
    <property type="entry name" value="Calcium-transporting ATPase, cytoplasmic domain N"/>
    <property type="match status" value="1"/>
</dbReference>
<keyword evidence="7" id="KW-0187">Copper transport</keyword>
<dbReference type="FunFam" id="2.70.150.10:FF:000020">
    <property type="entry name" value="Copper-exporting P-type ATPase A"/>
    <property type="match status" value="1"/>
</dbReference>
<feature type="transmembrane region" description="Helical" evidence="15">
    <location>
        <begin position="192"/>
        <end position="210"/>
    </location>
</feature>
<dbReference type="PROSITE" id="PS50846">
    <property type="entry name" value="HMA_2"/>
    <property type="match status" value="2"/>
</dbReference>
<feature type="transmembrane region" description="Helical" evidence="15">
    <location>
        <begin position="168"/>
        <end position="186"/>
    </location>
</feature>
<evidence type="ECO:0000256" key="15">
    <source>
        <dbReference type="RuleBase" id="RU362081"/>
    </source>
</evidence>
<dbReference type="GO" id="GO:0005886">
    <property type="term" value="C:plasma membrane"/>
    <property type="evidence" value="ECO:0007669"/>
    <property type="project" value="UniProtKB-SubCell"/>
</dbReference>
<evidence type="ECO:0000256" key="12">
    <source>
        <dbReference type="ARBA" id="ARBA00023136"/>
    </source>
</evidence>
<keyword evidence="10 15" id="KW-1133">Transmembrane helix</keyword>
<dbReference type="Proteomes" id="UP000053577">
    <property type="component" value="Unassembled WGS sequence"/>
</dbReference>
<evidence type="ECO:0000259" key="16">
    <source>
        <dbReference type="PROSITE" id="PS50846"/>
    </source>
</evidence>
<dbReference type="InterPro" id="IPR018303">
    <property type="entry name" value="ATPase_P-typ_P_site"/>
</dbReference>
<dbReference type="PROSITE" id="PS00154">
    <property type="entry name" value="ATPASE_E1_E2"/>
    <property type="match status" value="1"/>
</dbReference>
<dbReference type="GO" id="GO:0016887">
    <property type="term" value="F:ATP hydrolysis activity"/>
    <property type="evidence" value="ECO:0007669"/>
    <property type="project" value="InterPro"/>
</dbReference>
<evidence type="ECO:0000256" key="13">
    <source>
        <dbReference type="ARBA" id="ARBA00037427"/>
    </source>
</evidence>
<dbReference type="PRINTS" id="PR00119">
    <property type="entry name" value="CATATPASE"/>
</dbReference>
<dbReference type="InterPro" id="IPR023214">
    <property type="entry name" value="HAD_sf"/>
</dbReference>
<proteinExistence type="inferred from homology"/>
<dbReference type="SFLD" id="SFLDF00027">
    <property type="entry name" value="p-type_atpase"/>
    <property type="match status" value="1"/>
</dbReference>
<keyword evidence="7" id="KW-0406">Ion transport</keyword>
<feature type="transmembrane region" description="Helical" evidence="15">
    <location>
        <begin position="410"/>
        <end position="432"/>
    </location>
</feature>
<evidence type="ECO:0000256" key="1">
    <source>
        <dbReference type="ARBA" id="ARBA00004651"/>
    </source>
</evidence>
<evidence type="ECO:0000256" key="14">
    <source>
        <dbReference type="ARBA" id="ARBA00069640"/>
    </source>
</evidence>
<evidence type="ECO:0000313" key="17">
    <source>
        <dbReference type="EMBL" id="KSV16106.1"/>
    </source>
</evidence>
<dbReference type="RefSeq" id="WP_058292982.1">
    <property type="nucleotide sequence ID" value="NZ_JGYD01000029.1"/>
</dbReference>
<name>A0A0V8LX80_9CHLR</name>
<dbReference type="Gene3D" id="3.40.50.1000">
    <property type="entry name" value="HAD superfamily/HAD-like"/>
    <property type="match status" value="1"/>
</dbReference>
<dbReference type="Pfam" id="PF00122">
    <property type="entry name" value="E1-E2_ATPase"/>
    <property type="match status" value="1"/>
</dbReference>
<dbReference type="SFLD" id="SFLDS00003">
    <property type="entry name" value="Haloacid_Dehalogenase"/>
    <property type="match status" value="1"/>
</dbReference>
<evidence type="ECO:0000313" key="18">
    <source>
        <dbReference type="Proteomes" id="UP000053577"/>
    </source>
</evidence>
<evidence type="ECO:0000256" key="6">
    <source>
        <dbReference type="ARBA" id="ARBA00022741"/>
    </source>
</evidence>
<dbReference type="FunFam" id="3.30.70.100:FF:000001">
    <property type="entry name" value="ATPase copper transporting beta"/>
    <property type="match status" value="2"/>
</dbReference>
<dbReference type="SUPFAM" id="SSF55008">
    <property type="entry name" value="HMA, heavy metal-associated domain"/>
    <property type="match status" value="2"/>
</dbReference>
<dbReference type="GO" id="GO:0005524">
    <property type="term" value="F:ATP binding"/>
    <property type="evidence" value="ECO:0007669"/>
    <property type="project" value="UniProtKB-UniRule"/>
</dbReference>
<dbReference type="InterPro" id="IPR023298">
    <property type="entry name" value="ATPase_P-typ_TM_dom_sf"/>
</dbReference>
<dbReference type="InterPro" id="IPR059000">
    <property type="entry name" value="ATPase_P-type_domA"/>
</dbReference>
<feature type="transmembrane region" description="Helical" evidence="15">
    <location>
        <begin position="438"/>
        <end position="461"/>
    </location>
</feature>
<comment type="subcellular location">
    <subcellularLocation>
        <location evidence="1">Cell membrane</location>
        <topology evidence="1">Multi-pass membrane protein</topology>
    </subcellularLocation>
</comment>
<feature type="transmembrane region" description="Helical" evidence="15">
    <location>
        <begin position="753"/>
        <end position="773"/>
    </location>
</feature>
<dbReference type="PANTHER" id="PTHR43520:SF8">
    <property type="entry name" value="P-TYPE CU(+) TRANSPORTER"/>
    <property type="match status" value="1"/>
</dbReference>
<dbReference type="InterPro" id="IPR001757">
    <property type="entry name" value="P_typ_ATPase"/>
</dbReference>
<accession>A0A0V8LX80</accession>
<evidence type="ECO:0000256" key="10">
    <source>
        <dbReference type="ARBA" id="ARBA00022989"/>
    </source>
</evidence>
<evidence type="ECO:0000256" key="4">
    <source>
        <dbReference type="ARBA" id="ARBA00022692"/>
    </source>
</evidence>
<dbReference type="PANTHER" id="PTHR43520">
    <property type="entry name" value="ATP7, ISOFORM B"/>
    <property type="match status" value="1"/>
</dbReference>
<dbReference type="SUPFAM" id="SSF81665">
    <property type="entry name" value="Calcium ATPase, transmembrane domain M"/>
    <property type="match status" value="1"/>
</dbReference>
<keyword evidence="7" id="KW-0813">Transport</keyword>
<dbReference type="Gene3D" id="3.30.70.100">
    <property type="match status" value="2"/>
</dbReference>
<gene>
    <name evidence="17" type="ORF">DA01_08470</name>
</gene>
<dbReference type="GO" id="GO:0043682">
    <property type="term" value="F:P-type divalent copper transporter activity"/>
    <property type="evidence" value="ECO:0007669"/>
    <property type="project" value="TreeGrafter"/>
</dbReference>
<evidence type="ECO:0000256" key="2">
    <source>
        <dbReference type="ARBA" id="ARBA00006024"/>
    </source>
</evidence>
<keyword evidence="11" id="KW-0186">Copper</keyword>
<dbReference type="Pfam" id="PF00403">
    <property type="entry name" value="HMA"/>
    <property type="match status" value="2"/>
</dbReference>
<feature type="transmembrane region" description="Helical" evidence="15">
    <location>
        <begin position="793"/>
        <end position="811"/>
    </location>
</feature>
<feature type="domain" description="HMA" evidence="16">
    <location>
        <begin position="79"/>
        <end position="144"/>
    </location>
</feature>
<evidence type="ECO:0000256" key="8">
    <source>
        <dbReference type="ARBA" id="ARBA00022840"/>
    </source>
</evidence>
<keyword evidence="9" id="KW-1278">Translocase</keyword>
<dbReference type="NCBIfam" id="TIGR01494">
    <property type="entry name" value="ATPase_P-type"/>
    <property type="match status" value="1"/>
</dbReference>
<dbReference type="InterPro" id="IPR027256">
    <property type="entry name" value="P-typ_ATPase_IB"/>
</dbReference>
<dbReference type="NCBIfam" id="TIGR01525">
    <property type="entry name" value="ATPase-IB_hvy"/>
    <property type="match status" value="1"/>
</dbReference>
<dbReference type="SFLD" id="SFLDG00002">
    <property type="entry name" value="C1.7:_P-type_atpase_like"/>
    <property type="match status" value="1"/>
</dbReference>
<dbReference type="GO" id="GO:0055070">
    <property type="term" value="P:copper ion homeostasis"/>
    <property type="evidence" value="ECO:0007669"/>
    <property type="project" value="TreeGrafter"/>
</dbReference>
<dbReference type="PATRIC" id="fig|61435.5.peg.1665"/>
<dbReference type="Gene3D" id="2.70.150.10">
    <property type="entry name" value="Calcium-transporting ATPase, cytoplasmic transduction domain A"/>
    <property type="match status" value="1"/>
</dbReference>
<dbReference type="CDD" id="cd02094">
    <property type="entry name" value="P-type_ATPase_Cu-like"/>
    <property type="match status" value="1"/>
</dbReference>
<dbReference type="InterPro" id="IPR036163">
    <property type="entry name" value="HMA_dom_sf"/>
</dbReference>
<evidence type="ECO:0000256" key="5">
    <source>
        <dbReference type="ARBA" id="ARBA00022723"/>
    </source>
</evidence>
<dbReference type="InterPro" id="IPR008250">
    <property type="entry name" value="ATPase_P-typ_transduc_dom_A_sf"/>
</dbReference>
<evidence type="ECO:0000256" key="3">
    <source>
        <dbReference type="ARBA" id="ARBA00022475"/>
    </source>
</evidence>
<feature type="domain" description="HMA" evidence="16">
    <location>
        <begin position="11"/>
        <end position="77"/>
    </location>
</feature>
<dbReference type="InterPro" id="IPR023299">
    <property type="entry name" value="ATPase_P-typ_cyto_dom_N"/>
</dbReference>
<dbReference type="CDD" id="cd00371">
    <property type="entry name" value="HMA"/>
    <property type="match status" value="2"/>
</dbReference>
<dbReference type="SUPFAM" id="SSF56784">
    <property type="entry name" value="HAD-like"/>
    <property type="match status" value="1"/>
</dbReference>
<dbReference type="Pfam" id="PF00702">
    <property type="entry name" value="Hydrolase"/>
    <property type="match status" value="1"/>
</dbReference>
<keyword evidence="8 15" id="KW-0067">ATP-binding</keyword>
<comment type="caution">
    <text evidence="17">The sequence shown here is derived from an EMBL/GenBank/DDBJ whole genome shotgun (WGS) entry which is preliminary data.</text>
</comment>
<keyword evidence="5 15" id="KW-0479">Metal-binding</keyword>
<dbReference type="InterPro" id="IPR006121">
    <property type="entry name" value="HMA_dom"/>
</dbReference>
<evidence type="ECO:0000256" key="9">
    <source>
        <dbReference type="ARBA" id="ARBA00022967"/>
    </source>
</evidence>